<evidence type="ECO:0000313" key="3">
    <source>
        <dbReference type="Proteomes" id="UP000050525"/>
    </source>
</evidence>
<dbReference type="EMBL" id="AKHW03001210">
    <property type="protein sequence ID" value="KYO43258.1"/>
    <property type="molecule type" value="Genomic_DNA"/>
</dbReference>
<name>A0A151P2F0_ALLMI</name>
<dbReference type="GO" id="GO:0004865">
    <property type="term" value="F:protein serine/threonine phosphatase inhibitor activity"/>
    <property type="evidence" value="ECO:0007669"/>
    <property type="project" value="TreeGrafter"/>
</dbReference>
<gene>
    <name evidence="2" type="primary">PPP1R17-1</name>
    <name evidence="2" type="ORF">Y1Q_0017564</name>
</gene>
<dbReference type="STRING" id="8496.A0A151P2F0"/>
<dbReference type="InterPro" id="IPR033242">
    <property type="entry name" value="PPP1R17"/>
</dbReference>
<reference evidence="2 3" key="1">
    <citation type="journal article" date="2012" name="Genome Biol.">
        <title>Sequencing three crocodilian genomes to illuminate the evolution of archosaurs and amniotes.</title>
        <authorList>
            <person name="St John J.A."/>
            <person name="Braun E.L."/>
            <person name="Isberg S.R."/>
            <person name="Miles L.G."/>
            <person name="Chong A.Y."/>
            <person name="Gongora J."/>
            <person name="Dalzell P."/>
            <person name="Moran C."/>
            <person name="Bed'hom B."/>
            <person name="Abzhanov A."/>
            <person name="Burgess S.C."/>
            <person name="Cooksey A.M."/>
            <person name="Castoe T.A."/>
            <person name="Crawford N.G."/>
            <person name="Densmore L.D."/>
            <person name="Drew J.C."/>
            <person name="Edwards S.V."/>
            <person name="Faircloth B.C."/>
            <person name="Fujita M.K."/>
            <person name="Greenwold M.J."/>
            <person name="Hoffmann F.G."/>
            <person name="Howard J.M."/>
            <person name="Iguchi T."/>
            <person name="Janes D.E."/>
            <person name="Khan S.Y."/>
            <person name="Kohno S."/>
            <person name="de Koning A.J."/>
            <person name="Lance S.L."/>
            <person name="McCarthy F.M."/>
            <person name="McCormack J.E."/>
            <person name="Merchant M.E."/>
            <person name="Peterson D.G."/>
            <person name="Pollock D.D."/>
            <person name="Pourmand N."/>
            <person name="Raney B.J."/>
            <person name="Roessler K.A."/>
            <person name="Sanford J.R."/>
            <person name="Sawyer R.H."/>
            <person name="Schmidt C.J."/>
            <person name="Triplett E.W."/>
            <person name="Tuberville T.D."/>
            <person name="Venegas-Anaya M."/>
            <person name="Howard J.T."/>
            <person name="Jarvis E.D."/>
            <person name="Guillette L.J.Jr."/>
            <person name="Glenn T.C."/>
            <person name="Green R.E."/>
            <person name="Ray D.A."/>
        </authorList>
    </citation>
    <scope>NUCLEOTIDE SEQUENCE [LARGE SCALE GENOMIC DNA]</scope>
    <source>
        <strain evidence="2">KSC_2009_1</strain>
    </source>
</reference>
<feature type="compositionally biased region" description="Basic and acidic residues" evidence="1">
    <location>
        <begin position="114"/>
        <end position="125"/>
    </location>
</feature>
<feature type="region of interest" description="Disordered" evidence="1">
    <location>
        <begin position="101"/>
        <end position="135"/>
    </location>
</feature>
<dbReference type="PANTHER" id="PTHR15387:SF0">
    <property type="entry name" value="PROTEIN PHOSPHATASE 1 REGULATORY SUBUNIT 17"/>
    <property type="match status" value="1"/>
</dbReference>
<evidence type="ECO:0000256" key="1">
    <source>
        <dbReference type="SAM" id="MobiDB-lite"/>
    </source>
</evidence>
<sequence length="214" mass="24841">MLGEGWWLEFPAGTDKACRSTEQQQQRRKFLLQRALTSYHNHPRSFQLVLQEKTFSMTSTEYVQPLDIPEDRLDKRDSHCNHLDDLSEQLIKSCDLNKKPRKGKVIQASQNNDLEQKKPRRKDTPALHTPPPIPAILSDFSDNLLQRYEISEKLQKEKGTPLSQVTDLEQKKPRRKDTPAIHIPPLVTGIKLLREEKQTVIVEDEEKDGEKFPL</sequence>
<keyword evidence="3" id="KW-1185">Reference proteome</keyword>
<dbReference type="AlphaFoldDB" id="A0A151P2F0"/>
<feature type="compositionally biased region" description="Basic and acidic residues" evidence="1">
    <location>
        <begin position="168"/>
        <end position="179"/>
    </location>
</feature>
<protein>
    <submittedName>
        <fullName evidence="2">Protein phosphatase 1 regulatory subunit 17 isoform B</fullName>
    </submittedName>
</protein>
<dbReference type="PANTHER" id="PTHR15387">
    <property type="entry name" value="PROTEIN PHOSPHATASE 1 REGULATORY SUBUNIT 17"/>
    <property type="match status" value="1"/>
</dbReference>
<accession>A0A151P2F0</accession>
<dbReference type="eggNOG" id="ENOG502S50G">
    <property type="taxonomic scope" value="Eukaryota"/>
</dbReference>
<comment type="caution">
    <text evidence="2">The sequence shown here is derived from an EMBL/GenBank/DDBJ whole genome shotgun (WGS) entry which is preliminary data.</text>
</comment>
<feature type="region of interest" description="Disordered" evidence="1">
    <location>
        <begin position="155"/>
        <end position="181"/>
    </location>
</feature>
<evidence type="ECO:0000313" key="2">
    <source>
        <dbReference type="EMBL" id="KYO43258.1"/>
    </source>
</evidence>
<proteinExistence type="predicted"/>
<dbReference type="Proteomes" id="UP000050525">
    <property type="component" value="Unassembled WGS sequence"/>
</dbReference>
<organism evidence="2 3">
    <name type="scientific">Alligator mississippiensis</name>
    <name type="common">American alligator</name>
    <dbReference type="NCBI Taxonomy" id="8496"/>
    <lineage>
        <taxon>Eukaryota</taxon>
        <taxon>Metazoa</taxon>
        <taxon>Chordata</taxon>
        <taxon>Craniata</taxon>
        <taxon>Vertebrata</taxon>
        <taxon>Euteleostomi</taxon>
        <taxon>Archelosauria</taxon>
        <taxon>Archosauria</taxon>
        <taxon>Crocodylia</taxon>
        <taxon>Alligatoridae</taxon>
        <taxon>Alligatorinae</taxon>
        <taxon>Alligator</taxon>
    </lineage>
</organism>